<dbReference type="PANTHER" id="PTHR35861">
    <property type="match status" value="1"/>
</dbReference>
<keyword evidence="2" id="KW-1185">Reference proteome</keyword>
<protein>
    <submittedName>
        <fullName evidence="1">Uncharacterized protein</fullName>
    </submittedName>
</protein>
<dbReference type="PANTHER" id="PTHR35861:SF1">
    <property type="entry name" value="PHAGE TAIL SHEATH PROTEIN"/>
    <property type="match status" value="1"/>
</dbReference>
<dbReference type="AlphaFoldDB" id="A0A0D7CG80"/>
<evidence type="ECO:0000313" key="2">
    <source>
        <dbReference type="Proteomes" id="UP000032458"/>
    </source>
</evidence>
<dbReference type="Proteomes" id="UP000032458">
    <property type="component" value="Unassembled WGS sequence"/>
</dbReference>
<proteinExistence type="predicted"/>
<evidence type="ECO:0000313" key="1">
    <source>
        <dbReference type="EMBL" id="KIZ15046.1"/>
    </source>
</evidence>
<accession>A0A0D7CG80</accession>
<organism evidence="1 2">
    <name type="scientific">Streptomyces natalensis ATCC 27448</name>
    <dbReference type="NCBI Taxonomy" id="1240678"/>
    <lineage>
        <taxon>Bacteria</taxon>
        <taxon>Bacillati</taxon>
        <taxon>Actinomycetota</taxon>
        <taxon>Actinomycetes</taxon>
        <taxon>Kitasatosporales</taxon>
        <taxon>Streptomycetaceae</taxon>
        <taxon>Streptomyces</taxon>
    </lineage>
</organism>
<dbReference type="InterPro" id="IPR052042">
    <property type="entry name" value="Tail_sheath_structural"/>
</dbReference>
<dbReference type="PATRIC" id="fig|1240678.4.peg.6300"/>
<name>A0A0D7CG80_9ACTN</name>
<dbReference type="EMBL" id="JRKI01000035">
    <property type="protein sequence ID" value="KIZ15046.1"/>
    <property type="molecule type" value="Genomic_DNA"/>
</dbReference>
<gene>
    <name evidence="1" type="ORF">SNA_29430</name>
</gene>
<sequence length="109" mass="11682">MEIPGVDDVLVEGLKEGIEGSVPFEGSEVTPETLAAHKESVGDFLHGKWKQGVLKGSSAEEAFAVQCDEKNNPPATQAKGIVTCHIAIAPVRPAEFIMFEIQQTTFETA</sequence>
<comment type="caution">
    <text evidence="1">The sequence shown here is derived from an EMBL/GenBank/DDBJ whole genome shotgun (WGS) entry which is preliminary data.</text>
</comment>
<dbReference type="RefSeq" id="WP_030064156.1">
    <property type="nucleotide sequence ID" value="NZ_JRKI01000035.1"/>
</dbReference>
<reference evidence="1 2" key="1">
    <citation type="submission" date="2014-09" db="EMBL/GenBank/DDBJ databases">
        <title>Draft genome sequence of Streptomyces natalensis ATCC 27448, producer of the antifungal pimaricin.</title>
        <authorList>
            <person name="Mendes M.V."/>
            <person name="Beites T."/>
            <person name="Pires S."/>
            <person name="Santos C.L."/>
            <person name="Moradas-Ferreira P."/>
        </authorList>
    </citation>
    <scope>NUCLEOTIDE SEQUENCE [LARGE SCALE GENOMIC DNA]</scope>
    <source>
        <strain evidence="1 2">ATCC 27448</strain>
    </source>
</reference>